<dbReference type="GO" id="GO:0009103">
    <property type="term" value="P:lipopolysaccharide biosynthetic process"/>
    <property type="evidence" value="ECO:0007669"/>
    <property type="project" value="UniProtKB-ARBA"/>
</dbReference>
<evidence type="ECO:0000256" key="3">
    <source>
        <dbReference type="ARBA" id="ARBA00022676"/>
    </source>
</evidence>
<evidence type="ECO:0000256" key="6">
    <source>
        <dbReference type="ARBA" id="ARBA00022989"/>
    </source>
</evidence>
<feature type="transmembrane region" description="Helical" evidence="8">
    <location>
        <begin position="284"/>
        <end position="308"/>
    </location>
</feature>
<dbReference type="InterPro" id="IPR050297">
    <property type="entry name" value="LipidA_mod_glycosyltrf_83"/>
</dbReference>
<accession>A0A5C7EUN5</accession>
<dbReference type="EMBL" id="VPFL01000022">
    <property type="protein sequence ID" value="TXF10781.1"/>
    <property type="molecule type" value="Genomic_DNA"/>
</dbReference>
<feature type="transmembrane region" description="Helical" evidence="8">
    <location>
        <begin position="113"/>
        <end position="133"/>
    </location>
</feature>
<gene>
    <name evidence="10" type="ORF">FR698_13730</name>
</gene>
<comment type="caution">
    <text evidence="10">The sequence shown here is derived from an EMBL/GenBank/DDBJ whole genome shotgun (WGS) entry which is preliminary data.</text>
</comment>
<dbReference type="PANTHER" id="PTHR33908">
    <property type="entry name" value="MANNOSYLTRANSFERASE YKCB-RELATED"/>
    <property type="match status" value="1"/>
</dbReference>
<feature type="transmembrane region" description="Helical" evidence="8">
    <location>
        <begin position="320"/>
        <end position="338"/>
    </location>
</feature>
<dbReference type="InParanoid" id="A0A5C7EUN5"/>
<feature type="transmembrane region" description="Helical" evidence="8">
    <location>
        <begin position="413"/>
        <end position="432"/>
    </location>
</feature>
<proteinExistence type="predicted"/>
<dbReference type="RefSeq" id="WP_147800770.1">
    <property type="nucleotide sequence ID" value="NZ_VPFL01000022.1"/>
</dbReference>
<evidence type="ECO:0000256" key="1">
    <source>
        <dbReference type="ARBA" id="ARBA00004651"/>
    </source>
</evidence>
<keyword evidence="4 10" id="KW-0808">Transferase</keyword>
<dbReference type="InterPro" id="IPR038731">
    <property type="entry name" value="RgtA/B/C-like"/>
</dbReference>
<keyword evidence="3" id="KW-0328">Glycosyltransferase</keyword>
<keyword evidence="7 8" id="KW-0472">Membrane</keyword>
<evidence type="ECO:0000256" key="7">
    <source>
        <dbReference type="ARBA" id="ARBA00023136"/>
    </source>
</evidence>
<organism evidence="10 11">
    <name type="scientific">Pelomicrobium methylotrophicum</name>
    <dbReference type="NCBI Taxonomy" id="2602750"/>
    <lineage>
        <taxon>Bacteria</taxon>
        <taxon>Pseudomonadati</taxon>
        <taxon>Pseudomonadota</taxon>
        <taxon>Hydrogenophilia</taxon>
        <taxon>Hydrogenophilia incertae sedis</taxon>
        <taxon>Pelomicrobium</taxon>
    </lineage>
</organism>
<feature type="domain" description="Glycosyltransferase RgtA/B/C/D-like" evidence="9">
    <location>
        <begin position="86"/>
        <end position="246"/>
    </location>
</feature>
<evidence type="ECO:0000256" key="8">
    <source>
        <dbReference type="SAM" id="Phobius"/>
    </source>
</evidence>
<dbReference type="GO" id="GO:0010041">
    <property type="term" value="P:response to iron(III) ion"/>
    <property type="evidence" value="ECO:0007669"/>
    <property type="project" value="TreeGrafter"/>
</dbReference>
<dbReference type="GO" id="GO:0016763">
    <property type="term" value="F:pentosyltransferase activity"/>
    <property type="evidence" value="ECO:0007669"/>
    <property type="project" value="TreeGrafter"/>
</dbReference>
<evidence type="ECO:0000313" key="10">
    <source>
        <dbReference type="EMBL" id="TXF10781.1"/>
    </source>
</evidence>
<keyword evidence="11" id="KW-1185">Reference proteome</keyword>
<dbReference type="AlphaFoldDB" id="A0A5C7EUN5"/>
<feature type="transmembrane region" description="Helical" evidence="8">
    <location>
        <begin position="344"/>
        <end position="361"/>
    </location>
</feature>
<feature type="transmembrane region" description="Helical" evidence="8">
    <location>
        <begin position="162"/>
        <end position="179"/>
    </location>
</feature>
<evidence type="ECO:0000259" key="9">
    <source>
        <dbReference type="Pfam" id="PF13231"/>
    </source>
</evidence>
<feature type="transmembrane region" description="Helical" evidence="8">
    <location>
        <begin position="139"/>
        <end position="157"/>
    </location>
</feature>
<feature type="transmembrane region" description="Helical" evidence="8">
    <location>
        <begin position="29"/>
        <end position="48"/>
    </location>
</feature>
<dbReference type="Proteomes" id="UP000321201">
    <property type="component" value="Unassembled WGS sequence"/>
</dbReference>
<reference evidence="10 11" key="1">
    <citation type="submission" date="2019-08" db="EMBL/GenBank/DDBJ databases">
        <title>Pelomicrobium methylotrophicum gen. nov., sp. nov. a moderately thermophilic, facultatively anaerobic, lithoautotrophic and methylotrophic bacterium isolated from a terrestrial mud volcano.</title>
        <authorList>
            <person name="Slobodkina G.B."/>
            <person name="Merkel A.Y."/>
            <person name="Slobodkin A.I."/>
        </authorList>
    </citation>
    <scope>NUCLEOTIDE SEQUENCE [LARGE SCALE GENOMIC DNA]</scope>
    <source>
        <strain evidence="10 11">SM250</strain>
    </source>
</reference>
<evidence type="ECO:0000256" key="4">
    <source>
        <dbReference type="ARBA" id="ARBA00022679"/>
    </source>
</evidence>
<sequence length="583" mass="64609">MRVVDRCRHHFRVFFSSIIRRGQALLDRAYGVPALAGLAALVLLPGLARHGILDGNESLYVESAREMLVSGTLVIPTLDDLPYLEKPPLFVWLLALSASLFGTGEMPMRAVSALVALLFILASCRWAVLLGTGRERCSVPGYLLVTSVGFIIMARVAMPDMLFTVLFSGAALNLLAAIVHDRRDLSRGAAALLGLATLTKGFLAPVLLGAIVTGYALWQPDQRRRIVRLLADPVAVSMCLSPIILWLLAAEWQLPGTVRRFVVDEHVLRFLGTREPRDYYSGPLYYYIPRLFLFFFPWSAFLPLGWLAARHRPQPNRIAIRRYLWLCVGVPFAFFSLSRAKANYYIVICLPAMAFLAADYLPSLLRDHSRGRLILSILLPALTLVSLVIVWWWLLTTGQTPHLFEREDGNRLLTILLPITVLVILAVAIAHAGRGRSAVVLLGGLTILVLVQADQFWTRAEAVVSSRSLAEFVRRNYPDASVLLYQDYEACGALPIYLGRSVPIVDSQSMDLWYGHKLFPHHPNFIATDKVAQAGADTLLVVARNREESFSRSGLAAISEAVATIGKVTLYRLRTAPLADPAH</sequence>
<feature type="transmembrane region" description="Helical" evidence="8">
    <location>
        <begin position="229"/>
        <end position="249"/>
    </location>
</feature>
<protein>
    <submittedName>
        <fullName evidence="10">Phospholipid carrier-dependent glycosyltransferase</fullName>
    </submittedName>
</protein>
<evidence type="ECO:0000256" key="5">
    <source>
        <dbReference type="ARBA" id="ARBA00022692"/>
    </source>
</evidence>
<dbReference type="OrthoDB" id="9815691at2"/>
<feature type="transmembrane region" description="Helical" evidence="8">
    <location>
        <begin position="191"/>
        <end position="217"/>
    </location>
</feature>
<keyword evidence="6 8" id="KW-1133">Transmembrane helix</keyword>
<feature type="transmembrane region" description="Helical" evidence="8">
    <location>
        <begin position="373"/>
        <end position="393"/>
    </location>
</feature>
<dbReference type="Pfam" id="PF13231">
    <property type="entry name" value="PMT_2"/>
    <property type="match status" value="1"/>
</dbReference>
<evidence type="ECO:0000256" key="2">
    <source>
        <dbReference type="ARBA" id="ARBA00022475"/>
    </source>
</evidence>
<evidence type="ECO:0000313" key="11">
    <source>
        <dbReference type="Proteomes" id="UP000321201"/>
    </source>
</evidence>
<keyword evidence="5 8" id="KW-0812">Transmembrane</keyword>
<comment type="subcellular location">
    <subcellularLocation>
        <location evidence="1">Cell membrane</location>
        <topology evidence="1">Multi-pass membrane protein</topology>
    </subcellularLocation>
</comment>
<keyword evidence="2" id="KW-1003">Cell membrane</keyword>
<name>A0A5C7EUN5_9PROT</name>
<dbReference type="PANTHER" id="PTHR33908:SF3">
    <property type="entry name" value="UNDECAPRENYL PHOSPHATE-ALPHA-4-AMINO-4-DEOXY-L-ARABINOSE ARABINOSYL TRANSFERASE"/>
    <property type="match status" value="1"/>
</dbReference>
<dbReference type="GO" id="GO:0005886">
    <property type="term" value="C:plasma membrane"/>
    <property type="evidence" value="ECO:0007669"/>
    <property type="project" value="UniProtKB-SubCell"/>
</dbReference>